<reference evidence="1" key="1">
    <citation type="submission" date="2023-07" db="EMBL/GenBank/DDBJ databases">
        <title>Chromosome-level Genome Assembly of Striped Snakehead (Channa striata).</title>
        <authorList>
            <person name="Liu H."/>
        </authorList>
    </citation>
    <scope>NUCLEOTIDE SEQUENCE</scope>
    <source>
        <strain evidence="1">Gz</strain>
        <tissue evidence="1">Muscle</tissue>
    </source>
</reference>
<evidence type="ECO:0000313" key="2">
    <source>
        <dbReference type="Proteomes" id="UP001187415"/>
    </source>
</evidence>
<comment type="caution">
    <text evidence="1">The sequence shown here is derived from an EMBL/GenBank/DDBJ whole genome shotgun (WGS) entry which is preliminary data.</text>
</comment>
<keyword evidence="2" id="KW-1185">Reference proteome</keyword>
<name>A0AA88S9I0_CHASR</name>
<dbReference type="AlphaFoldDB" id="A0AA88S9I0"/>
<gene>
    <name evidence="1" type="ORF">Q5P01_021599</name>
</gene>
<dbReference type="EMBL" id="JAUPFM010000017">
    <property type="protein sequence ID" value="KAK2824424.1"/>
    <property type="molecule type" value="Genomic_DNA"/>
</dbReference>
<proteinExistence type="predicted"/>
<evidence type="ECO:0000313" key="1">
    <source>
        <dbReference type="EMBL" id="KAK2824424.1"/>
    </source>
</evidence>
<dbReference type="Proteomes" id="UP001187415">
    <property type="component" value="Unassembled WGS sequence"/>
</dbReference>
<accession>A0AA88S9I0</accession>
<sequence length="88" mass="9860">MKTSRTLVLGTIVNGAPEKQICGWCRPSERSLRSDLEWAAVVWRRGGSSGKLHLFWLRRGPQRRASTAKSSICCVISLRVDLPSREPP</sequence>
<protein>
    <submittedName>
        <fullName evidence="1">Uncharacterized protein</fullName>
    </submittedName>
</protein>
<organism evidence="1 2">
    <name type="scientific">Channa striata</name>
    <name type="common">Snakehead murrel</name>
    <name type="synonym">Ophicephalus striatus</name>
    <dbReference type="NCBI Taxonomy" id="64152"/>
    <lineage>
        <taxon>Eukaryota</taxon>
        <taxon>Metazoa</taxon>
        <taxon>Chordata</taxon>
        <taxon>Craniata</taxon>
        <taxon>Vertebrata</taxon>
        <taxon>Euteleostomi</taxon>
        <taxon>Actinopterygii</taxon>
        <taxon>Neopterygii</taxon>
        <taxon>Teleostei</taxon>
        <taxon>Neoteleostei</taxon>
        <taxon>Acanthomorphata</taxon>
        <taxon>Anabantaria</taxon>
        <taxon>Anabantiformes</taxon>
        <taxon>Channoidei</taxon>
        <taxon>Channidae</taxon>
        <taxon>Channa</taxon>
    </lineage>
</organism>